<evidence type="ECO:0000313" key="4">
    <source>
        <dbReference type="Proteomes" id="UP000323454"/>
    </source>
</evidence>
<feature type="region of interest" description="Disordered" evidence="1">
    <location>
        <begin position="47"/>
        <end position="107"/>
    </location>
</feature>
<accession>A0A5B2X636</accession>
<evidence type="ECO:0000256" key="2">
    <source>
        <dbReference type="SAM" id="Phobius"/>
    </source>
</evidence>
<keyword evidence="2" id="KW-0812">Transmembrane</keyword>
<sequence>MVMKEAAGSVAADESLWHVFALLGTILAVVALVLALVAVVIASRRGAPAGPVPSSPPPGWGPGQPAQYAPVPGQPIQYGPVPGQPIQYSPVPEQPAQYVPGQGQPPQ</sequence>
<dbReference type="EMBL" id="VUOB01000041">
    <property type="protein sequence ID" value="KAA2258655.1"/>
    <property type="molecule type" value="Genomic_DNA"/>
</dbReference>
<gene>
    <name evidence="3" type="ORF">F0L68_22715</name>
</gene>
<name>A0A5B2X636_9PSEU</name>
<evidence type="ECO:0000256" key="1">
    <source>
        <dbReference type="SAM" id="MobiDB-lite"/>
    </source>
</evidence>
<feature type="transmembrane region" description="Helical" evidence="2">
    <location>
        <begin position="20"/>
        <end position="42"/>
    </location>
</feature>
<keyword evidence="2" id="KW-0472">Membrane</keyword>
<reference evidence="3 4" key="2">
    <citation type="submission" date="2019-09" db="EMBL/GenBank/DDBJ databases">
        <authorList>
            <person name="Jin C."/>
        </authorList>
    </citation>
    <scope>NUCLEOTIDE SEQUENCE [LARGE SCALE GENOMIC DNA]</scope>
    <source>
        <strain evidence="3 4">AN110305</strain>
    </source>
</reference>
<comment type="caution">
    <text evidence="3">The sequence shown here is derived from an EMBL/GenBank/DDBJ whole genome shotgun (WGS) entry which is preliminary data.</text>
</comment>
<reference evidence="3 4" key="1">
    <citation type="submission" date="2019-09" db="EMBL/GenBank/DDBJ databases">
        <title>Goodfellowia gen. nov., a new genus of the Pseudonocardineae related to Actinoalloteichus, containing Goodfellowia coeruleoviolacea gen. nov., comb. nov. gen. nov., comb. nov.</title>
        <authorList>
            <person name="Labeda D."/>
        </authorList>
    </citation>
    <scope>NUCLEOTIDE SEQUENCE [LARGE SCALE GENOMIC DNA]</scope>
    <source>
        <strain evidence="3 4">AN110305</strain>
    </source>
</reference>
<organism evidence="3 4">
    <name type="scientific">Solihabitans fulvus</name>
    <dbReference type="NCBI Taxonomy" id="1892852"/>
    <lineage>
        <taxon>Bacteria</taxon>
        <taxon>Bacillati</taxon>
        <taxon>Actinomycetota</taxon>
        <taxon>Actinomycetes</taxon>
        <taxon>Pseudonocardiales</taxon>
        <taxon>Pseudonocardiaceae</taxon>
        <taxon>Solihabitans</taxon>
    </lineage>
</organism>
<dbReference type="AlphaFoldDB" id="A0A5B2X636"/>
<evidence type="ECO:0000313" key="3">
    <source>
        <dbReference type="EMBL" id="KAA2258655.1"/>
    </source>
</evidence>
<protein>
    <submittedName>
        <fullName evidence="3">Uncharacterized protein</fullName>
    </submittedName>
</protein>
<dbReference type="Proteomes" id="UP000323454">
    <property type="component" value="Unassembled WGS sequence"/>
</dbReference>
<proteinExistence type="predicted"/>
<keyword evidence="4" id="KW-1185">Reference proteome</keyword>
<feature type="compositionally biased region" description="Pro residues" evidence="1">
    <location>
        <begin position="50"/>
        <end position="60"/>
    </location>
</feature>
<keyword evidence="2" id="KW-1133">Transmembrane helix</keyword>